<reference evidence="2 3" key="1">
    <citation type="submission" date="2017-12" db="EMBL/GenBank/DDBJ databases">
        <title>Comparative genomics of Botrytis spp.</title>
        <authorList>
            <person name="Valero-Jimenez C.A."/>
            <person name="Tapia P."/>
            <person name="Veloso J."/>
            <person name="Silva-Moreno E."/>
            <person name="Staats M."/>
            <person name="Valdes J.H."/>
            <person name="Van Kan J.A.L."/>
        </authorList>
    </citation>
    <scope>NUCLEOTIDE SEQUENCE [LARGE SCALE GENOMIC DNA]</scope>
    <source>
        <strain evidence="2 3">Bh0001</strain>
    </source>
</reference>
<keyword evidence="3" id="KW-1185">Reference proteome</keyword>
<protein>
    <recommendedName>
        <fullName evidence="1">BTB domain-containing protein</fullName>
    </recommendedName>
</protein>
<comment type="caution">
    <text evidence="2">The sequence shown here is derived from an EMBL/GenBank/DDBJ whole genome shotgun (WGS) entry which is preliminary data.</text>
</comment>
<sequence>MNTANKAKYPCLLGPAMFRQRVVRSSKKSINPHGNVEQQLAKNQSNRVHDLGDEMISIQVGEGSKPTEFMVSKGPLCRKVPFFNAMFNHGWLESTTKSCTLPDDDPEAFSILMHWVFDVPHETPVMFNLEGLQKHPETYMNLAVLADKYLVDGLPDLIETRLVQKDMTRQNDPSYELPTAPWYRLAWELLPRASILRSGTGDSRGNYKDA</sequence>
<dbReference type="Proteomes" id="UP000297814">
    <property type="component" value="Unassembled WGS sequence"/>
</dbReference>
<dbReference type="PANTHER" id="PTHR47843">
    <property type="entry name" value="BTB DOMAIN-CONTAINING PROTEIN-RELATED"/>
    <property type="match status" value="1"/>
</dbReference>
<feature type="domain" description="BTB" evidence="1">
    <location>
        <begin position="58"/>
        <end position="165"/>
    </location>
</feature>
<gene>
    <name evidence="2" type="ORF">BHYA_0035g00270</name>
</gene>
<evidence type="ECO:0000313" key="2">
    <source>
        <dbReference type="EMBL" id="TGO40553.1"/>
    </source>
</evidence>
<dbReference type="SUPFAM" id="SSF54695">
    <property type="entry name" value="POZ domain"/>
    <property type="match status" value="1"/>
</dbReference>
<dbReference type="Gene3D" id="3.30.710.10">
    <property type="entry name" value="Potassium Channel Kv1.1, Chain A"/>
    <property type="match status" value="1"/>
</dbReference>
<organism evidence="2 3">
    <name type="scientific">Botrytis hyacinthi</name>
    <dbReference type="NCBI Taxonomy" id="278943"/>
    <lineage>
        <taxon>Eukaryota</taxon>
        <taxon>Fungi</taxon>
        <taxon>Dikarya</taxon>
        <taxon>Ascomycota</taxon>
        <taxon>Pezizomycotina</taxon>
        <taxon>Leotiomycetes</taxon>
        <taxon>Helotiales</taxon>
        <taxon>Sclerotiniaceae</taxon>
        <taxon>Botrytis</taxon>
    </lineage>
</organism>
<proteinExistence type="predicted"/>
<name>A0A4Z1H5Q4_9HELO</name>
<evidence type="ECO:0000259" key="1">
    <source>
        <dbReference type="Pfam" id="PF00651"/>
    </source>
</evidence>
<dbReference type="AlphaFoldDB" id="A0A4Z1H5Q4"/>
<dbReference type="EMBL" id="PQXK01000035">
    <property type="protein sequence ID" value="TGO40553.1"/>
    <property type="molecule type" value="Genomic_DNA"/>
</dbReference>
<accession>A0A4Z1H5Q4</accession>
<dbReference type="InterPro" id="IPR011333">
    <property type="entry name" value="SKP1/BTB/POZ_sf"/>
</dbReference>
<evidence type="ECO:0000313" key="3">
    <source>
        <dbReference type="Proteomes" id="UP000297814"/>
    </source>
</evidence>
<dbReference type="InterPro" id="IPR000210">
    <property type="entry name" value="BTB/POZ_dom"/>
</dbReference>
<dbReference type="Pfam" id="PF00651">
    <property type="entry name" value="BTB"/>
    <property type="match status" value="1"/>
</dbReference>